<evidence type="ECO:0000313" key="3">
    <source>
        <dbReference type="EMBL" id="RCK78156.1"/>
    </source>
</evidence>
<keyword evidence="1" id="KW-0175">Coiled coil</keyword>
<feature type="coiled-coil region" evidence="1">
    <location>
        <begin position="33"/>
        <end position="74"/>
    </location>
</feature>
<comment type="caution">
    <text evidence="3">The sequence shown here is derived from an EMBL/GenBank/DDBJ whole genome shotgun (WGS) entry which is preliminary data.</text>
</comment>
<proteinExistence type="predicted"/>
<dbReference type="Proteomes" id="UP000252355">
    <property type="component" value="Unassembled WGS sequence"/>
</dbReference>
<reference evidence="3 4" key="1">
    <citation type="submission" date="2018-05" db="EMBL/GenBank/DDBJ databases">
        <title>A metagenomic window into the 2 km-deep terrestrial subsurface aquifer revealed taxonomically and functionally diverse microbial community comprising novel uncultured bacterial lineages.</title>
        <authorList>
            <person name="Kadnikov V.V."/>
            <person name="Mardanov A.V."/>
            <person name="Beletsky A.V."/>
            <person name="Banks D."/>
            <person name="Pimenov N.V."/>
            <person name="Frank Y.A."/>
            <person name="Karnachuk O.V."/>
            <person name="Ravin N.V."/>
        </authorList>
    </citation>
    <scope>NUCLEOTIDE SEQUENCE [LARGE SCALE GENOMIC DNA]</scope>
    <source>
        <strain evidence="3">BY5</strain>
    </source>
</reference>
<evidence type="ECO:0000313" key="4">
    <source>
        <dbReference type="Proteomes" id="UP000252355"/>
    </source>
</evidence>
<sequence>MVRSRCFPFFAGVLAVLIAGLGPWTSPALGDELKEAQDKLIILEAAKDFVLRRLSAMNNVIDEYEAALKTLKAKIDIEKPEFDYLKKRLRELDQLIAKVRSPYELAEAYAKYKKSAKTVQDFKEYFTFVRGKQPDQTQIEQRHIEETIIEKEIRNKAVVALGPALIEIGKLINTFIDFGRNNAPGTIRMRELVDPSDLFDGLEKLSAIKPMWYSVYQGIQISKDLLDTYSGWASGFVDPALDLMSAVASEAKIMSKETQNYIWSKVERPLHFIPQIGMILVQKNVGAMAEKMFNEANACLYGTPDREGTSKYAQQAKQNLTEALQTVESRFLPVLQEYNRLEPVLQACRNRHQQIVAEYRKILSEIESLENKISELQAQERKKKAQEENRNRPKPRGKITETIAKLEADTPRLGMDEATCLLLPDAKRRAFISYEIHYQGQEGQRHILVDEGGSLFSEGAVSLKGLKVIPIMPGKGTVHVQCDDDQQAIQFEVVKLVGLEIKGLPERVDFILSNNKTYRGWVEARFTNGQTTFTQRVSPRLLEFRWEDPIRPLAYIERRDQEFELKAGATIGKSKVTISLRGFDDFQQSFSVQASYFETMEWPEPDVVVPSGLLVNEFPVLVGSPLRIKLRACGGVDMSGYRPKIACAFG</sequence>
<dbReference type="AlphaFoldDB" id="A0A367ZJ85"/>
<evidence type="ECO:0000256" key="1">
    <source>
        <dbReference type="SAM" id="Coils"/>
    </source>
</evidence>
<feature type="region of interest" description="Disordered" evidence="2">
    <location>
        <begin position="377"/>
        <end position="398"/>
    </location>
</feature>
<protein>
    <submittedName>
        <fullName evidence="3">Uncharacterized protein</fullName>
    </submittedName>
</protein>
<accession>A0A367ZJ85</accession>
<name>A0A367ZJ85_9BACT</name>
<evidence type="ECO:0000256" key="2">
    <source>
        <dbReference type="SAM" id="MobiDB-lite"/>
    </source>
</evidence>
<dbReference type="EMBL" id="QOQW01000027">
    <property type="protein sequence ID" value="RCK78156.1"/>
    <property type="molecule type" value="Genomic_DNA"/>
</dbReference>
<organism evidence="3 4">
    <name type="scientific">Candidatus Ozemobacter sibiricus</name>
    <dbReference type="NCBI Taxonomy" id="2268124"/>
    <lineage>
        <taxon>Bacteria</taxon>
        <taxon>Candidatus Ozemobacteria</taxon>
        <taxon>Candidatus Ozemobacterales</taxon>
        <taxon>Candidatus Ozemobacteraceae</taxon>
        <taxon>Candidatus Ozemobacter</taxon>
    </lineage>
</organism>
<gene>
    <name evidence="3" type="ORF">OZSIB_1805</name>
</gene>